<dbReference type="CDD" id="cd04301">
    <property type="entry name" value="NAT_SF"/>
    <property type="match status" value="1"/>
</dbReference>
<dbReference type="Gene3D" id="3.40.630.30">
    <property type="match status" value="1"/>
</dbReference>
<gene>
    <name evidence="4" type="ORF">SAMN05216285_2199</name>
</gene>
<dbReference type="InterPro" id="IPR050832">
    <property type="entry name" value="Bact_Acetyltransf"/>
</dbReference>
<accession>A0A1I0P722</accession>
<sequence>MGGVTIREATFADVEDILRIAEQGWNEAYSGILSQETIDTAMTERYGADNTREIVEREDAEHFVAERNGEIIGYVSGRPSNKKNVANLGAIYVDPNHWGKGTGTALLETFEDYCRREDYARIRFRVLSENDVGTSFYRKHGYNVIDEQETKPFDELVRECIYSGPISDNTDCT</sequence>
<dbReference type="Pfam" id="PF00583">
    <property type="entry name" value="Acetyltransf_1"/>
    <property type="match status" value="1"/>
</dbReference>
<protein>
    <submittedName>
        <fullName evidence="4">N-acetylglutamate synthase, GNAT family</fullName>
    </submittedName>
</protein>
<dbReference type="PANTHER" id="PTHR43877">
    <property type="entry name" value="AMINOALKYLPHOSPHONATE N-ACETYLTRANSFERASE-RELATED-RELATED"/>
    <property type="match status" value="1"/>
</dbReference>
<reference evidence="5" key="1">
    <citation type="submission" date="2016-10" db="EMBL/GenBank/DDBJ databases">
        <authorList>
            <person name="Varghese N."/>
        </authorList>
    </citation>
    <scope>NUCLEOTIDE SEQUENCE [LARGE SCALE GENOMIC DNA]</scope>
    <source>
        <strain evidence="5">CGMCC 1.12284</strain>
    </source>
</reference>
<name>A0A1I0P722_9EURY</name>
<evidence type="ECO:0000256" key="1">
    <source>
        <dbReference type="ARBA" id="ARBA00022679"/>
    </source>
</evidence>
<dbReference type="Proteomes" id="UP000183275">
    <property type="component" value="Unassembled WGS sequence"/>
</dbReference>
<feature type="domain" description="N-acetyltransferase" evidence="3">
    <location>
        <begin position="4"/>
        <end position="167"/>
    </location>
</feature>
<evidence type="ECO:0000259" key="3">
    <source>
        <dbReference type="PROSITE" id="PS51186"/>
    </source>
</evidence>
<dbReference type="InterPro" id="IPR016181">
    <property type="entry name" value="Acyl_CoA_acyltransferase"/>
</dbReference>
<dbReference type="RefSeq" id="WP_049989516.1">
    <property type="nucleotide sequence ID" value="NZ_FOIS01000003.1"/>
</dbReference>
<dbReference type="SUPFAM" id="SSF55729">
    <property type="entry name" value="Acyl-CoA N-acyltransferases (Nat)"/>
    <property type="match status" value="1"/>
</dbReference>
<dbReference type="EMBL" id="FOIS01000003">
    <property type="protein sequence ID" value="SEW09871.1"/>
    <property type="molecule type" value="Genomic_DNA"/>
</dbReference>
<proteinExistence type="predicted"/>
<dbReference type="PROSITE" id="PS51186">
    <property type="entry name" value="GNAT"/>
    <property type="match status" value="1"/>
</dbReference>
<dbReference type="GO" id="GO:0016747">
    <property type="term" value="F:acyltransferase activity, transferring groups other than amino-acyl groups"/>
    <property type="evidence" value="ECO:0007669"/>
    <property type="project" value="InterPro"/>
</dbReference>
<dbReference type="OrthoDB" id="11597at2157"/>
<organism evidence="4 5">
    <name type="scientific">Natrinema salifodinae</name>
    <dbReference type="NCBI Taxonomy" id="1202768"/>
    <lineage>
        <taxon>Archaea</taxon>
        <taxon>Methanobacteriati</taxon>
        <taxon>Methanobacteriota</taxon>
        <taxon>Stenosarchaea group</taxon>
        <taxon>Halobacteria</taxon>
        <taxon>Halobacteriales</taxon>
        <taxon>Natrialbaceae</taxon>
        <taxon>Natrinema</taxon>
    </lineage>
</organism>
<keyword evidence="2" id="KW-0012">Acyltransferase</keyword>
<evidence type="ECO:0000313" key="4">
    <source>
        <dbReference type="EMBL" id="SEW09871.1"/>
    </source>
</evidence>
<dbReference type="AlphaFoldDB" id="A0A1I0P722"/>
<keyword evidence="1" id="KW-0808">Transferase</keyword>
<evidence type="ECO:0000256" key="2">
    <source>
        <dbReference type="ARBA" id="ARBA00023315"/>
    </source>
</evidence>
<keyword evidence="5" id="KW-1185">Reference proteome</keyword>
<dbReference type="InterPro" id="IPR000182">
    <property type="entry name" value="GNAT_dom"/>
</dbReference>
<evidence type="ECO:0000313" key="5">
    <source>
        <dbReference type="Proteomes" id="UP000183275"/>
    </source>
</evidence>